<sequence length="175" mass="19268">MSEDAKATAYIATVEEGPAYWMVNILWVMLATAEQTGGGYSLMWELCPRGSGPGPHYHDQDEQFFVIEGEITYRAGGTELKAGPGSFVLIPRGTVHSFRVDSETATLLNSYTPAGFERTITELGERAQSREMPPADRPPIPGGMDNALALFREIGMHLVREPDILREDRGEPRAV</sequence>
<protein>
    <recommendedName>
        <fullName evidence="1">Cupin type-2 domain-containing protein</fullName>
    </recommendedName>
</protein>
<dbReference type="EMBL" id="CADCWF010000036">
    <property type="protein sequence ID" value="CAA9540025.1"/>
    <property type="molecule type" value="Genomic_DNA"/>
</dbReference>
<dbReference type="InterPro" id="IPR014710">
    <property type="entry name" value="RmlC-like_jellyroll"/>
</dbReference>
<proteinExistence type="predicted"/>
<dbReference type="PANTHER" id="PTHR36440:SF1">
    <property type="entry name" value="PUTATIVE (AFU_ORTHOLOGUE AFUA_8G07350)-RELATED"/>
    <property type="match status" value="1"/>
</dbReference>
<dbReference type="Pfam" id="PF07883">
    <property type="entry name" value="Cupin_2"/>
    <property type="match status" value="1"/>
</dbReference>
<organism evidence="2">
    <name type="scientific">uncultured Thermomicrobiales bacterium</name>
    <dbReference type="NCBI Taxonomy" id="1645740"/>
    <lineage>
        <taxon>Bacteria</taxon>
        <taxon>Pseudomonadati</taxon>
        <taxon>Thermomicrobiota</taxon>
        <taxon>Thermomicrobia</taxon>
        <taxon>Thermomicrobiales</taxon>
        <taxon>environmental samples</taxon>
    </lineage>
</organism>
<evidence type="ECO:0000313" key="2">
    <source>
        <dbReference type="EMBL" id="CAA9540025.1"/>
    </source>
</evidence>
<accession>A0A6J4U3X9</accession>
<dbReference type="PANTHER" id="PTHR36440">
    <property type="entry name" value="PUTATIVE (AFU_ORTHOLOGUE AFUA_8G07350)-RELATED"/>
    <property type="match status" value="1"/>
</dbReference>
<name>A0A6J4U3X9_9BACT</name>
<dbReference type="InterPro" id="IPR053146">
    <property type="entry name" value="QDO-like"/>
</dbReference>
<reference evidence="2" key="1">
    <citation type="submission" date="2020-02" db="EMBL/GenBank/DDBJ databases">
        <authorList>
            <person name="Meier V. D."/>
        </authorList>
    </citation>
    <scope>NUCLEOTIDE SEQUENCE</scope>
    <source>
        <strain evidence="2">AVDCRST_MAG59</strain>
    </source>
</reference>
<feature type="domain" description="Cupin type-2" evidence="1">
    <location>
        <begin position="44"/>
        <end position="106"/>
    </location>
</feature>
<dbReference type="Gene3D" id="2.60.120.10">
    <property type="entry name" value="Jelly Rolls"/>
    <property type="match status" value="1"/>
</dbReference>
<gene>
    <name evidence="2" type="ORF">AVDCRST_MAG59-765</name>
</gene>
<dbReference type="InterPro" id="IPR013096">
    <property type="entry name" value="Cupin_2"/>
</dbReference>
<evidence type="ECO:0000259" key="1">
    <source>
        <dbReference type="Pfam" id="PF07883"/>
    </source>
</evidence>
<dbReference type="AlphaFoldDB" id="A0A6J4U3X9"/>
<dbReference type="InterPro" id="IPR011051">
    <property type="entry name" value="RmlC_Cupin_sf"/>
</dbReference>
<dbReference type="SUPFAM" id="SSF51182">
    <property type="entry name" value="RmlC-like cupins"/>
    <property type="match status" value="1"/>
</dbReference>